<dbReference type="EMBL" id="AKWN02000017">
    <property type="protein sequence ID" value="EMP09567.1"/>
    <property type="molecule type" value="Genomic_DNA"/>
</dbReference>
<comment type="caution">
    <text evidence="1">The sequence shown here is derived from an EMBL/GenBank/DDBJ whole genome shotgun (WGS) entry which is preliminary data.</text>
</comment>
<sequence length="80" mass="9615">MSRELTNQNFSGKALDLLNESGVEKNDEVLYSYARAFKKQGNKDLYFRNLIDYFRKKSDKFNPTRRINRSSDRQSRKLFR</sequence>
<dbReference type="BioCyc" id="LINT1193029:G11R4-4734-MONOMER"/>
<evidence type="ECO:0000313" key="2">
    <source>
        <dbReference type="Proteomes" id="UP000012117"/>
    </source>
</evidence>
<gene>
    <name evidence="1" type="ORF">LEP1GSC124_0545</name>
</gene>
<accession>M6ZZ44</accession>
<evidence type="ECO:0000313" key="1">
    <source>
        <dbReference type="EMBL" id="EMP09567.1"/>
    </source>
</evidence>
<dbReference type="AlphaFoldDB" id="M6ZZ44"/>
<reference evidence="1 2" key="1">
    <citation type="submission" date="2013-01" db="EMBL/GenBank/DDBJ databases">
        <authorList>
            <person name="Harkins D.M."/>
            <person name="Durkin A.S."/>
            <person name="Brinkac L.M."/>
            <person name="Haft D.H."/>
            <person name="Selengut J.D."/>
            <person name="Sanka R."/>
            <person name="DePew J."/>
            <person name="Purushe J."/>
            <person name="Picardeau M."/>
            <person name="Werts C."/>
            <person name="Goarant C."/>
            <person name="Vinetz J.M."/>
            <person name="Sutton G.G."/>
            <person name="Nierman W.C."/>
            <person name="Fouts D.E."/>
        </authorList>
    </citation>
    <scope>NUCLEOTIDE SEQUENCE [LARGE SCALE GENOMIC DNA]</scope>
    <source>
        <strain evidence="1 2">200701872</strain>
    </source>
</reference>
<proteinExistence type="predicted"/>
<protein>
    <submittedName>
        <fullName evidence="1">Uncharacterized protein</fullName>
    </submittedName>
</protein>
<name>M6ZZ44_LEPIR</name>
<organism evidence="1 2">
    <name type="scientific">Leptospira interrogans serovar Pyrogenes str. 200701872</name>
    <dbReference type="NCBI Taxonomy" id="1193029"/>
    <lineage>
        <taxon>Bacteria</taxon>
        <taxon>Pseudomonadati</taxon>
        <taxon>Spirochaetota</taxon>
        <taxon>Spirochaetia</taxon>
        <taxon>Leptospirales</taxon>
        <taxon>Leptospiraceae</taxon>
        <taxon>Leptospira</taxon>
    </lineage>
</organism>
<dbReference type="Proteomes" id="UP000012117">
    <property type="component" value="Unassembled WGS sequence"/>
</dbReference>